<accession>A0A919UN41</accession>
<evidence type="ECO:0000313" key="1">
    <source>
        <dbReference type="EMBL" id="GIH27544.1"/>
    </source>
</evidence>
<evidence type="ECO:0008006" key="3">
    <source>
        <dbReference type="Google" id="ProtNLM"/>
    </source>
</evidence>
<dbReference type="InterPro" id="IPR019646">
    <property type="entry name" value="Aminoglyc_AdlTrfase"/>
</dbReference>
<keyword evidence="2" id="KW-1185">Reference proteome</keyword>
<dbReference type="AlphaFoldDB" id="A0A919UN41"/>
<dbReference type="Gene3D" id="3.30.460.40">
    <property type="match status" value="1"/>
</dbReference>
<proteinExistence type="predicted"/>
<evidence type="ECO:0000313" key="2">
    <source>
        <dbReference type="Proteomes" id="UP000640052"/>
    </source>
</evidence>
<dbReference type="EMBL" id="BOOA01000057">
    <property type="protein sequence ID" value="GIH27544.1"/>
    <property type="molecule type" value="Genomic_DNA"/>
</dbReference>
<comment type="caution">
    <text evidence="1">The sequence shown here is derived from an EMBL/GenBank/DDBJ whole genome shotgun (WGS) entry which is preliminary data.</text>
</comment>
<dbReference type="Pfam" id="PF10706">
    <property type="entry name" value="Aminoglyc_resit"/>
    <property type="match status" value="1"/>
</dbReference>
<gene>
    <name evidence="1" type="ORF">Aph01nite_58540</name>
</gene>
<protein>
    <recommendedName>
        <fullName evidence="3">Aminoglycoside adenylyltransferase</fullName>
    </recommendedName>
</protein>
<organism evidence="1 2">
    <name type="scientific">Acrocarpospora phusangensis</name>
    <dbReference type="NCBI Taxonomy" id="1070424"/>
    <lineage>
        <taxon>Bacteria</taxon>
        <taxon>Bacillati</taxon>
        <taxon>Actinomycetota</taxon>
        <taxon>Actinomycetes</taxon>
        <taxon>Streptosporangiales</taxon>
        <taxon>Streptosporangiaceae</taxon>
        <taxon>Acrocarpospora</taxon>
    </lineage>
</organism>
<name>A0A919UN41_9ACTN</name>
<dbReference type="Proteomes" id="UP000640052">
    <property type="component" value="Unassembled WGS sequence"/>
</dbReference>
<reference evidence="1" key="1">
    <citation type="submission" date="2021-01" db="EMBL/GenBank/DDBJ databases">
        <title>Whole genome shotgun sequence of Acrocarpospora phusangensis NBRC 108782.</title>
        <authorList>
            <person name="Komaki H."/>
            <person name="Tamura T."/>
        </authorList>
    </citation>
    <scope>NUCLEOTIDE SEQUENCE</scope>
    <source>
        <strain evidence="1">NBRC 108782</strain>
    </source>
</reference>
<sequence length="181" mass="19869">MGMLDGQVGRQLEVIAEVVGVAQELGVEVWLRGGWAVDFFLGEVTREHLDVDWFIWSRDAGRLSTALEGRGYERLSGAPPEQQIDFAKDGVENSFALLDTDDTGRVVVAGGPWRGEPWPTGMLDGPTGAIGLVRCAIIHPRAQIEIKRMMPIWVPGRPRRTKDIEDIARLEAALNSSNAGH</sequence>